<dbReference type="OrthoDB" id="2821267at2"/>
<evidence type="ECO:0000313" key="2">
    <source>
        <dbReference type="Proteomes" id="UP000306477"/>
    </source>
</evidence>
<keyword evidence="2" id="KW-1185">Reference proteome</keyword>
<dbReference type="RefSeq" id="WP_136379331.1">
    <property type="nucleotide sequence ID" value="NZ_SLUB01000012.1"/>
</dbReference>
<organism evidence="1 2">
    <name type="scientific">Bacillus timonensis</name>
    <dbReference type="NCBI Taxonomy" id="1033734"/>
    <lineage>
        <taxon>Bacteria</taxon>
        <taxon>Bacillati</taxon>
        <taxon>Bacillota</taxon>
        <taxon>Bacilli</taxon>
        <taxon>Bacillales</taxon>
        <taxon>Bacillaceae</taxon>
        <taxon>Bacillus</taxon>
    </lineage>
</organism>
<accession>A0A4S3PUH4</accession>
<evidence type="ECO:0000313" key="1">
    <source>
        <dbReference type="EMBL" id="THE13055.1"/>
    </source>
</evidence>
<proteinExistence type="predicted"/>
<comment type="caution">
    <text evidence="1">The sequence shown here is derived from an EMBL/GenBank/DDBJ whole genome shotgun (WGS) entry which is preliminary data.</text>
</comment>
<sequence>MRTYTLLVQAMNEDKKLHQFKAYDSLDPSFITSYLSTYPEKVDPITIETSAEKVIGLFENVLEQNSHFSMDHDLQQLLNKTLV</sequence>
<name>A0A4S3PUH4_9BACI</name>
<gene>
    <name evidence="1" type="ORF">E1I69_09300</name>
</gene>
<dbReference type="Proteomes" id="UP000306477">
    <property type="component" value="Unassembled WGS sequence"/>
</dbReference>
<dbReference type="AlphaFoldDB" id="A0A4S3PUH4"/>
<dbReference type="EMBL" id="SLUB01000012">
    <property type="protein sequence ID" value="THE13055.1"/>
    <property type="molecule type" value="Genomic_DNA"/>
</dbReference>
<reference evidence="1 2" key="1">
    <citation type="journal article" date="2019" name="Indoor Air">
        <title>Impacts of indoor surface finishes on bacterial viability.</title>
        <authorList>
            <person name="Hu J."/>
            <person name="Maamar S.B."/>
            <person name="Glawe A.J."/>
            <person name="Gottel N."/>
            <person name="Gilbert J.A."/>
            <person name="Hartmann E.M."/>
        </authorList>
    </citation>
    <scope>NUCLEOTIDE SEQUENCE [LARGE SCALE GENOMIC DNA]</scope>
    <source>
        <strain evidence="1 2">AF060A6</strain>
    </source>
</reference>
<protein>
    <submittedName>
        <fullName evidence="1">Uncharacterized protein</fullName>
    </submittedName>
</protein>